<name>U2P5M3_9BACT</name>
<evidence type="ECO:0000313" key="8">
    <source>
        <dbReference type="Proteomes" id="UP000016648"/>
    </source>
</evidence>
<dbReference type="NCBIfam" id="TIGR00632">
    <property type="entry name" value="vsr"/>
    <property type="match status" value="1"/>
</dbReference>
<dbReference type="GO" id="GO:0016787">
    <property type="term" value="F:hydrolase activity"/>
    <property type="evidence" value="ECO:0007669"/>
    <property type="project" value="UniProtKB-KW"/>
</dbReference>
<evidence type="ECO:0000256" key="5">
    <source>
        <dbReference type="ARBA" id="ARBA00023204"/>
    </source>
</evidence>
<proteinExistence type="inferred from homology"/>
<comment type="caution">
    <text evidence="7">The sequence shown here is derived from an EMBL/GenBank/DDBJ whole genome shotgun (WGS) entry which is preliminary data.</text>
</comment>
<dbReference type="AlphaFoldDB" id="U2P5M3"/>
<protein>
    <submittedName>
        <fullName evidence="7">DNA mismatch endonuclease Vsr</fullName>
        <ecNumber evidence="7">3.1.-.-</ecNumber>
    </submittedName>
</protein>
<keyword evidence="5" id="KW-0234">DNA repair</keyword>
<keyword evidence="2 7" id="KW-0255">Endonuclease</keyword>
<dbReference type="PATRIC" id="fig|1115809.3.peg.1831"/>
<evidence type="ECO:0000256" key="1">
    <source>
        <dbReference type="ARBA" id="ARBA00022722"/>
    </source>
</evidence>
<accession>U2P5M3</accession>
<evidence type="ECO:0000256" key="3">
    <source>
        <dbReference type="ARBA" id="ARBA00022763"/>
    </source>
</evidence>
<dbReference type="EMBL" id="AWEY01000032">
    <property type="protein sequence ID" value="ERK39004.1"/>
    <property type="molecule type" value="Genomic_DNA"/>
</dbReference>
<keyword evidence="1" id="KW-0540">Nuclease</keyword>
<keyword evidence="4 7" id="KW-0378">Hydrolase</keyword>
<gene>
    <name evidence="7" type="primary">vsr</name>
    <name evidence="7" type="ORF">HMPREF9135_0818</name>
</gene>
<dbReference type="Pfam" id="PF03852">
    <property type="entry name" value="Vsr"/>
    <property type="match status" value="1"/>
</dbReference>
<dbReference type="InterPro" id="IPR011335">
    <property type="entry name" value="Restrct_endonuc-II-like"/>
</dbReference>
<dbReference type="Gene3D" id="3.40.960.10">
    <property type="entry name" value="VSR Endonuclease"/>
    <property type="match status" value="1"/>
</dbReference>
<evidence type="ECO:0000256" key="6">
    <source>
        <dbReference type="ARBA" id="ARBA00029466"/>
    </source>
</evidence>
<evidence type="ECO:0000256" key="4">
    <source>
        <dbReference type="ARBA" id="ARBA00022801"/>
    </source>
</evidence>
<keyword evidence="8" id="KW-1185">Reference proteome</keyword>
<evidence type="ECO:0000313" key="7">
    <source>
        <dbReference type="EMBL" id="ERK39004.1"/>
    </source>
</evidence>
<keyword evidence="3" id="KW-0227">DNA damage</keyword>
<comment type="similarity">
    <text evidence="6">Belongs to the Vsr family.</text>
</comment>
<sequence length="205" mass="24137">MWRAVETIIAKHNTFGKLYLSLQVPSTDCQQPMNDTQTPRQRHATMAAIHGKDTKPERVVRKWLWRHGYRYRLNHPRLPGKPDIVMRKYRTCIFVNGCFWHGHEGCKYYTIPKTHTEFWTKKISRNKERDHEVCRKLASMGWHSITIWECELKSSRKEHTLESLAFTLNSIFLQDHSIRRYELPEDEAMMAAEGLPDNGGDGKGR</sequence>
<dbReference type="CDD" id="cd00221">
    <property type="entry name" value="Vsr"/>
    <property type="match status" value="1"/>
</dbReference>
<dbReference type="InterPro" id="IPR004603">
    <property type="entry name" value="DNA_mismatch_endonuc_vsr"/>
</dbReference>
<dbReference type="SUPFAM" id="SSF52980">
    <property type="entry name" value="Restriction endonuclease-like"/>
    <property type="match status" value="1"/>
</dbReference>
<dbReference type="Proteomes" id="UP000016648">
    <property type="component" value="Unassembled WGS sequence"/>
</dbReference>
<evidence type="ECO:0000256" key="2">
    <source>
        <dbReference type="ARBA" id="ARBA00022759"/>
    </source>
</evidence>
<reference evidence="7 8" key="1">
    <citation type="submission" date="2013-08" db="EMBL/GenBank/DDBJ databases">
        <authorList>
            <person name="Durkin A.S."/>
            <person name="Haft D.R."/>
            <person name="McCorrison J."/>
            <person name="Torralba M."/>
            <person name="Gillis M."/>
            <person name="Haft D.H."/>
            <person name="Methe B."/>
            <person name="Sutton G."/>
            <person name="Nelson K.E."/>
        </authorList>
    </citation>
    <scope>NUCLEOTIDE SEQUENCE [LARGE SCALE GENOMIC DNA]</scope>
    <source>
        <strain evidence="7 8">F0067</strain>
    </source>
</reference>
<dbReference type="GO" id="GO:0004519">
    <property type="term" value="F:endonuclease activity"/>
    <property type="evidence" value="ECO:0007669"/>
    <property type="project" value="UniProtKB-KW"/>
</dbReference>
<dbReference type="GO" id="GO:0006298">
    <property type="term" value="P:mismatch repair"/>
    <property type="evidence" value="ECO:0007669"/>
    <property type="project" value="InterPro"/>
</dbReference>
<organism evidence="7 8">
    <name type="scientific">Segatella baroniae F0067</name>
    <dbReference type="NCBI Taxonomy" id="1115809"/>
    <lineage>
        <taxon>Bacteria</taxon>
        <taxon>Pseudomonadati</taxon>
        <taxon>Bacteroidota</taxon>
        <taxon>Bacteroidia</taxon>
        <taxon>Bacteroidales</taxon>
        <taxon>Prevotellaceae</taxon>
        <taxon>Segatella</taxon>
    </lineage>
</organism>
<dbReference type="EC" id="3.1.-.-" evidence="7"/>